<dbReference type="Pfam" id="PF00589">
    <property type="entry name" value="Phage_integrase"/>
    <property type="match status" value="1"/>
</dbReference>
<dbReference type="Proteomes" id="UP000326695">
    <property type="component" value="Chromosome"/>
</dbReference>
<keyword evidence="2" id="KW-0233">DNA recombination</keyword>
<dbReference type="GO" id="GO:0015074">
    <property type="term" value="P:DNA integration"/>
    <property type="evidence" value="ECO:0007669"/>
    <property type="project" value="UniProtKB-KW"/>
</dbReference>
<dbReference type="GO" id="GO:0003677">
    <property type="term" value="F:DNA binding"/>
    <property type="evidence" value="ECO:0007669"/>
    <property type="project" value="InterPro"/>
</dbReference>
<dbReference type="InterPro" id="IPR002104">
    <property type="entry name" value="Integrase_catalytic"/>
</dbReference>
<gene>
    <name evidence="4" type="ORF">EZJ17_06415</name>
</gene>
<evidence type="ECO:0000259" key="3">
    <source>
        <dbReference type="PROSITE" id="PS51898"/>
    </source>
</evidence>
<dbReference type="PANTHER" id="PTHR30349">
    <property type="entry name" value="PHAGE INTEGRASE-RELATED"/>
    <property type="match status" value="1"/>
</dbReference>
<protein>
    <submittedName>
        <fullName evidence="4">Site-specific integrase</fullName>
    </submittedName>
</protein>
<dbReference type="KEGG" id="eex:EZJ17_06415"/>
<sequence>MSIHLNKHGIWQISFRTPSGVRFRRTAGTTDRQLAQELHDKLKHELWRQEKLGEKPQRLWDEACIRWIQENQGKKSLSDDKTKIRLLTELRGLPLEMLTRDLIHSVVNKRPGTGSTKNRYFALIRAILNKCVNEWDWLDKAPKLKLHKEPKKRIRWLYPEEAQRLVNALAHLPYMQHLVIFSLATGLRQANVLNLKWEQLDLNRQVAWIYPDQAKAGKAIGVPLNHTAMQVLMGRPRVSDYVFTNTRGGRVQEVSTRVWREALEKAGIEDFRWHDLRHTWASWLVQQGTPLAALKEMGGWESIEMVQRYAHLAPEHLSQHARLIDSDLRPGVELVQNLSKVPESIQARKIANQLN</sequence>
<dbReference type="CDD" id="cd00796">
    <property type="entry name" value="INT_Rci_Hp1_C"/>
    <property type="match status" value="1"/>
</dbReference>
<name>A0AAX1F899_9NEIS</name>
<dbReference type="InterPro" id="IPR050090">
    <property type="entry name" value="Tyrosine_recombinase_XerCD"/>
</dbReference>
<evidence type="ECO:0000313" key="5">
    <source>
        <dbReference type="Proteomes" id="UP000326695"/>
    </source>
</evidence>
<dbReference type="AlphaFoldDB" id="A0AAX1F899"/>
<dbReference type="PANTHER" id="PTHR30349:SF64">
    <property type="entry name" value="PROPHAGE INTEGRASE INTD-RELATED"/>
    <property type="match status" value="1"/>
</dbReference>
<dbReference type="InterPro" id="IPR013762">
    <property type="entry name" value="Integrase-like_cat_sf"/>
</dbReference>
<dbReference type="PROSITE" id="PS51898">
    <property type="entry name" value="TYR_RECOMBINASE"/>
    <property type="match status" value="1"/>
</dbReference>
<dbReference type="GO" id="GO:0006310">
    <property type="term" value="P:DNA recombination"/>
    <property type="evidence" value="ECO:0007669"/>
    <property type="project" value="UniProtKB-KW"/>
</dbReference>
<organism evidence="4 5">
    <name type="scientific">Eikenella exigua</name>
    <dbReference type="NCBI Taxonomy" id="2528037"/>
    <lineage>
        <taxon>Bacteria</taxon>
        <taxon>Pseudomonadati</taxon>
        <taxon>Pseudomonadota</taxon>
        <taxon>Betaproteobacteria</taxon>
        <taxon>Neisseriales</taxon>
        <taxon>Neisseriaceae</taxon>
        <taxon>Eikenella</taxon>
    </lineage>
</organism>
<evidence type="ECO:0000256" key="1">
    <source>
        <dbReference type="ARBA" id="ARBA00022908"/>
    </source>
</evidence>
<feature type="domain" description="Tyr recombinase" evidence="3">
    <location>
        <begin position="152"/>
        <end position="322"/>
    </location>
</feature>
<dbReference type="Gene3D" id="1.10.443.10">
    <property type="entry name" value="Intergrase catalytic core"/>
    <property type="match status" value="1"/>
</dbReference>
<dbReference type="SUPFAM" id="SSF56349">
    <property type="entry name" value="DNA breaking-rejoining enzymes"/>
    <property type="match status" value="1"/>
</dbReference>
<evidence type="ECO:0000313" key="4">
    <source>
        <dbReference type="EMBL" id="QED92275.1"/>
    </source>
</evidence>
<accession>A0AAX1F899</accession>
<dbReference type="InterPro" id="IPR011010">
    <property type="entry name" value="DNA_brk_join_enz"/>
</dbReference>
<dbReference type="EMBL" id="CP038018">
    <property type="protein sequence ID" value="QED92275.1"/>
    <property type="molecule type" value="Genomic_DNA"/>
</dbReference>
<proteinExistence type="predicted"/>
<evidence type="ECO:0000256" key="2">
    <source>
        <dbReference type="ARBA" id="ARBA00023172"/>
    </source>
</evidence>
<keyword evidence="1" id="KW-0229">DNA integration</keyword>
<reference evidence="5" key="1">
    <citation type="journal article" date="2019" name="J. Anim. Genet.">
        <title>Description and whole genome sequencing of Eikenella exigua sp. nov., isolated from brain abscess and blood.</title>
        <authorList>
            <person name="Stormo K.A."/>
            <person name="Nygaard R.M."/>
            <person name="Bruvold T.S."/>
            <person name="Dimmen G."/>
            <person name="Lindemann P.C."/>
            <person name="Jordal S."/>
            <person name="Kommedal O."/>
        </authorList>
    </citation>
    <scope>NUCLEOTIDE SEQUENCE [LARGE SCALE GENOMIC DNA]</scope>
    <source>
        <strain evidence="5">PXX</strain>
    </source>
</reference>
<keyword evidence="5" id="KW-1185">Reference proteome</keyword>